<dbReference type="AlphaFoldDB" id="A0AAD5UV96"/>
<feature type="region of interest" description="Disordered" evidence="1">
    <location>
        <begin position="703"/>
        <end position="726"/>
    </location>
</feature>
<accession>A0AAD5UV96</accession>
<keyword evidence="4" id="KW-1185">Reference proteome</keyword>
<feature type="compositionally biased region" description="Polar residues" evidence="1">
    <location>
        <begin position="765"/>
        <end position="774"/>
    </location>
</feature>
<dbReference type="Gene3D" id="1.10.510.10">
    <property type="entry name" value="Transferase(Phosphotransferase) domain 1"/>
    <property type="match status" value="1"/>
</dbReference>
<name>A0AAD5UV96_9APHY</name>
<feature type="region of interest" description="Disordered" evidence="1">
    <location>
        <begin position="1"/>
        <end position="58"/>
    </location>
</feature>
<dbReference type="EMBL" id="JANAWD010000656">
    <property type="protein sequence ID" value="KAJ3476893.1"/>
    <property type="molecule type" value="Genomic_DNA"/>
</dbReference>
<dbReference type="InterPro" id="IPR040976">
    <property type="entry name" value="Pkinase_fungal"/>
</dbReference>
<evidence type="ECO:0000313" key="4">
    <source>
        <dbReference type="Proteomes" id="UP001212997"/>
    </source>
</evidence>
<dbReference type="InterPro" id="IPR000719">
    <property type="entry name" value="Prot_kinase_dom"/>
</dbReference>
<comment type="caution">
    <text evidence="3">The sequence shown here is derived from an EMBL/GenBank/DDBJ whole genome shotgun (WGS) entry which is preliminary data.</text>
</comment>
<dbReference type="InterPro" id="IPR011009">
    <property type="entry name" value="Kinase-like_dom_sf"/>
</dbReference>
<feature type="domain" description="Protein kinase" evidence="2">
    <location>
        <begin position="341"/>
        <end position="675"/>
    </location>
</feature>
<feature type="compositionally biased region" description="Polar residues" evidence="1">
    <location>
        <begin position="780"/>
        <end position="796"/>
    </location>
</feature>
<reference evidence="3" key="1">
    <citation type="submission" date="2022-07" db="EMBL/GenBank/DDBJ databases">
        <title>Genome Sequence of Physisporinus lineatus.</title>
        <authorList>
            <person name="Buettner E."/>
        </authorList>
    </citation>
    <scope>NUCLEOTIDE SEQUENCE</scope>
    <source>
        <strain evidence="3">VT162</strain>
    </source>
</reference>
<organism evidence="3 4">
    <name type="scientific">Meripilus lineatus</name>
    <dbReference type="NCBI Taxonomy" id="2056292"/>
    <lineage>
        <taxon>Eukaryota</taxon>
        <taxon>Fungi</taxon>
        <taxon>Dikarya</taxon>
        <taxon>Basidiomycota</taxon>
        <taxon>Agaricomycotina</taxon>
        <taxon>Agaricomycetes</taxon>
        <taxon>Polyporales</taxon>
        <taxon>Meripilaceae</taxon>
        <taxon>Meripilus</taxon>
    </lineage>
</organism>
<dbReference type="PANTHER" id="PTHR38248:SF2">
    <property type="entry name" value="FUNK1 11"/>
    <property type="match status" value="1"/>
</dbReference>
<dbReference type="Pfam" id="PF17667">
    <property type="entry name" value="Pkinase_fungal"/>
    <property type="match status" value="2"/>
</dbReference>
<feature type="compositionally biased region" description="Basic and acidic residues" evidence="1">
    <location>
        <begin position="797"/>
        <end position="806"/>
    </location>
</feature>
<dbReference type="GO" id="GO:0004672">
    <property type="term" value="F:protein kinase activity"/>
    <property type="evidence" value="ECO:0007669"/>
    <property type="project" value="InterPro"/>
</dbReference>
<dbReference type="Proteomes" id="UP001212997">
    <property type="component" value="Unassembled WGS sequence"/>
</dbReference>
<proteinExistence type="predicted"/>
<evidence type="ECO:0000313" key="3">
    <source>
        <dbReference type="EMBL" id="KAJ3476893.1"/>
    </source>
</evidence>
<gene>
    <name evidence="3" type="ORF">NLI96_g10845</name>
</gene>
<dbReference type="SUPFAM" id="SSF56112">
    <property type="entry name" value="Protein kinase-like (PK-like)"/>
    <property type="match status" value="1"/>
</dbReference>
<dbReference type="PANTHER" id="PTHR38248">
    <property type="entry name" value="FUNK1 6"/>
    <property type="match status" value="1"/>
</dbReference>
<feature type="compositionally biased region" description="Basic and acidic residues" evidence="1">
    <location>
        <begin position="753"/>
        <end position="764"/>
    </location>
</feature>
<dbReference type="PROSITE" id="PS50011">
    <property type="entry name" value="PROTEIN_KINASE_DOM"/>
    <property type="match status" value="1"/>
</dbReference>
<feature type="compositionally biased region" description="Polar residues" evidence="1">
    <location>
        <begin position="21"/>
        <end position="32"/>
    </location>
</feature>
<evidence type="ECO:0000259" key="2">
    <source>
        <dbReference type="PROSITE" id="PS50011"/>
    </source>
</evidence>
<evidence type="ECO:0000256" key="1">
    <source>
        <dbReference type="SAM" id="MobiDB-lite"/>
    </source>
</evidence>
<feature type="region of interest" description="Disordered" evidence="1">
    <location>
        <begin position="741"/>
        <end position="834"/>
    </location>
</feature>
<dbReference type="GO" id="GO:0005524">
    <property type="term" value="F:ATP binding"/>
    <property type="evidence" value="ECO:0007669"/>
    <property type="project" value="InterPro"/>
</dbReference>
<sequence length="834" mass="94466">MADPVSRPEYPGASTPPHSPQLPQGRQPSLRGSTPIAKKESSARYGTEDPGSDAHYKRHEQEFRRYIVGPLPKHLFVNFLPKPSEPLPARPPYVGNLSGLLGSGTDEKILYPHIHKQVNPYVRPGFELSITDNPKDARPKGSLHPDLMIYPQGAVPQKDLVASARLEYSEIYIEVKGSVSDDPFRDLNPHRQNRESHQFLKEGGNHVKTRGQLIAYAAYACETQHRHCYFSVLICHHKARIIRWDRAGALVSESFDCSDAEGIEFLGDFIWRYTHASPLDRGWDPTVLVSSEEDIEAFSKKTVLEPWYDPKYVVTLLVWPRGDDDQTNGEFHEYLVSRPVVSPISMAGRGTRGFWALSKKDGSIVFVKDTYRVIHRDSNCEGDTLKTLLHHNVQNIPEVHAHGDVPDGNHGFQHTWTQHYVDEYYCGGDSPIVPYVHYRLVSKTVGPSLAHAPQTSRELITYTQHAFQGLFRFDGSSCPNELILCSLVTALSDAYTFCDLMHRDVSVGNIIIDRVTNKGVLIDWEMAYKVDRDIGARTPYRSGTWQFMANELLREPKTPHLPYHDIESFFWVVFYATVLWFAPKMDNESVIELIHDLFDYYRLDPREGLTGGRLKHEALLNDKRVASTCLPPTSILYAWLKKFRYLCFKLDTDIFDRPSVEETFKIFNEAWQTILENRSFTNENRFKRKALTINSRMPDAIPIATRQSGSFPPRADSIPPPTSLPTHRLIEASDLRGIKYPSTAPVLSNPLKRQHEPDEYELRSQDSGNRSELSNDAGPSRSQAQTQSLRNTCSEHSATDNCDRETPTNGSGGVTVSSRPKSRMPMGKGKARAL</sequence>
<protein>
    <recommendedName>
        <fullName evidence="2">Protein kinase domain-containing protein</fullName>
    </recommendedName>
</protein>